<gene>
    <name evidence="8" type="ORF">GMLC_15970</name>
</gene>
<keyword evidence="9" id="KW-1185">Reference proteome</keyword>
<evidence type="ECO:0000313" key="9">
    <source>
        <dbReference type="Proteomes" id="UP000587586"/>
    </source>
</evidence>
<dbReference type="InterPro" id="IPR003593">
    <property type="entry name" value="AAA+_ATPase"/>
</dbReference>
<keyword evidence="2" id="KW-0597">Phosphoprotein</keyword>
<sequence>MTQFQNTNVVPTGIPGLDETLRGGLRAGKMYLVSGAPGTGKTTFSLQFMAGGIGKGERCLYISVTGGDSDVADMAEASGIFLDPALFTAYAVEISDEVMEGPEQRVFHSAEMEPSGAMKDLLAEVQRVKPQRLVIDSLSDLRLLSEDLVSFRRFILAIRREFRNDECTVLLTNNIGQSELDTHMETICHGVIRLEQAAVGYGPVRRRLLVLKMRGKNYRSGWHDFTIGSEGIRIFPTLTVDPLRSQKSQREVLPTGNAQLDLLFGGGIDRGTTTAIVGASGTGKTTMANLCLNTGAQRGESAVVYLFEETEDSFKERASGLGMPIDDFVEQGLITLHQIDVAEFSSGEFCGMLLKEVEELGATTIVIDTLSGYVQAMADERSVYTQLHQLLMYLAHKKVTTFLIMEQHGVFGSERGEIGNMSYLADSILLLRYFEHKGEIRRAISVLKRRRGPHELTIREFSLSDKGIDIGKPLTKMQGVLTGVPTLEN</sequence>
<dbReference type="GO" id="GO:0016787">
    <property type="term" value="F:hydrolase activity"/>
    <property type="evidence" value="ECO:0007669"/>
    <property type="project" value="UniProtKB-KW"/>
</dbReference>
<evidence type="ECO:0000256" key="6">
    <source>
        <dbReference type="ARBA" id="ARBA00022801"/>
    </source>
</evidence>
<keyword evidence="5 8" id="KW-0418">Kinase</keyword>
<dbReference type="GO" id="GO:0005524">
    <property type="term" value="F:ATP binding"/>
    <property type="evidence" value="ECO:0007669"/>
    <property type="project" value="InterPro"/>
</dbReference>
<proteinExistence type="predicted"/>
<name>A0A6V8N628_9BACT</name>
<dbReference type="InterPro" id="IPR027417">
    <property type="entry name" value="P-loop_NTPase"/>
</dbReference>
<dbReference type="PROSITE" id="PS51146">
    <property type="entry name" value="KAIC"/>
    <property type="match status" value="2"/>
</dbReference>
<dbReference type="Pfam" id="PF06745">
    <property type="entry name" value="ATPase"/>
    <property type="match status" value="2"/>
</dbReference>
<evidence type="ECO:0000256" key="3">
    <source>
        <dbReference type="ARBA" id="ARBA00022679"/>
    </source>
</evidence>
<feature type="domain" description="KaiC" evidence="7">
    <location>
        <begin position="251"/>
        <end position="484"/>
    </location>
</feature>
<dbReference type="AlphaFoldDB" id="A0A6V8N628"/>
<dbReference type="SUPFAM" id="SSF52540">
    <property type="entry name" value="P-loop containing nucleoside triphosphate hydrolases"/>
    <property type="match status" value="2"/>
</dbReference>
<dbReference type="EMBL" id="BLXZ01000003">
    <property type="protein sequence ID" value="GFO68018.1"/>
    <property type="molecule type" value="Genomic_DNA"/>
</dbReference>
<reference evidence="9" key="1">
    <citation type="submission" date="2020-06" db="EMBL/GenBank/DDBJ databases">
        <title>Draft genomic sequecing of Geomonas sp. Red745.</title>
        <authorList>
            <person name="Itoh H."/>
            <person name="Xu Z.X."/>
            <person name="Ushijima N."/>
            <person name="Masuda Y."/>
            <person name="Shiratori Y."/>
            <person name="Senoo K."/>
        </authorList>
    </citation>
    <scope>NUCLEOTIDE SEQUENCE [LARGE SCALE GENOMIC DNA]</scope>
    <source>
        <strain evidence="9">Red745</strain>
    </source>
</reference>
<evidence type="ECO:0000256" key="1">
    <source>
        <dbReference type="ARBA" id="ARBA00012513"/>
    </source>
</evidence>
<keyword evidence="3" id="KW-0808">Transferase</keyword>
<comment type="caution">
    <text evidence="8">The sequence shown here is derived from an EMBL/GenBank/DDBJ whole genome shotgun (WGS) entry which is preliminary data.</text>
</comment>
<dbReference type="PIRSF" id="PIRSF039117">
    <property type="entry name" value="KaiC"/>
    <property type="match status" value="1"/>
</dbReference>
<dbReference type="SMART" id="SM00382">
    <property type="entry name" value="AAA"/>
    <property type="match status" value="2"/>
</dbReference>
<evidence type="ECO:0000256" key="5">
    <source>
        <dbReference type="ARBA" id="ARBA00022777"/>
    </source>
</evidence>
<protein>
    <recommendedName>
        <fullName evidence="1">non-specific serine/threonine protein kinase</fullName>
        <ecNumber evidence="1">2.7.11.1</ecNumber>
    </recommendedName>
</protein>
<dbReference type="Gene3D" id="3.40.50.300">
    <property type="entry name" value="P-loop containing nucleotide triphosphate hydrolases"/>
    <property type="match status" value="2"/>
</dbReference>
<dbReference type="InterPro" id="IPR010624">
    <property type="entry name" value="KaiC_dom"/>
</dbReference>
<feature type="domain" description="KaiC" evidence="7">
    <location>
        <begin position="8"/>
        <end position="248"/>
    </location>
</feature>
<dbReference type="RefSeq" id="WP_183360544.1">
    <property type="nucleotide sequence ID" value="NZ_BLXZ01000003.1"/>
</dbReference>
<evidence type="ECO:0000313" key="8">
    <source>
        <dbReference type="EMBL" id="GFO68018.1"/>
    </source>
</evidence>
<dbReference type="PANTHER" id="PTHR42926">
    <property type="match status" value="1"/>
</dbReference>
<evidence type="ECO:0000259" key="7">
    <source>
        <dbReference type="PROSITE" id="PS51146"/>
    </source>
</evidence>
<keyword evidence="8" id="KW-0723">Serine/threonine-protein kinase</keyword>
<dbReference type="GO" id="GO:0004674">
    <property type="term" value="F:protein serine/threonine kinase activity"/>
    <property type="evidence" value="ECO:0007669"/>
    <property type="project" value="UniProtKB-KW"/>
</dbReference>
<organism evidence="8 9">
    <name type="scientific">Geomonas limicola</name>
    <dbReference type="NCBI Taxonomy" id="2740186"/>
    <lineage>
        <taxon>Bacteria</taxon>
        <taxon>Pseudomonadati</taxon>
        <taxon>Thermodesulfobacteriota</taxon>
        <taxon>Desulfuromonadia</taxon>
        <taxon>Geobacterales</taxon>
        <taxon>Geobacteraceae</taxon>
        <taxon>Geomonas</taxon>
    </lineage>
</organism>
<dbReference type="InterPro" id="IPR051347">
    <property type="entry name" value="Circadian_clock_KaiC-rel"/>
</dbReference>
<keyword evidence="6" id="KW-0378">Hydrolase</keyword>
<dbReference type="PANTHER" id="PTHR42926:SF1">
    <property type="entry name" value="CIRCADIAN CLOCK OSCILLATOR PROTEIN KAIC 1"/>
    <property type="match status" value="1"/>
</dbReference>
<dbReference type="InterPro" id="IPR014774">
    <property type="entry name" value="KaiC-like_dom"/>
</dbReference>
<keyword evidence="4" id="KW-0677">Repeat</keyword>
<dbReference type="Proteomes" id="UP000587586">
    <property type="component" value="Unassembled WGS sequence"/>
</dbReference>
<evidence type="ECO:0000256" key="2">
    <source>
        <dbReference type="ARBA" id="ARBA00022553"/>
    </source>
</evidence>
<dbReference type="InterPro" id="IPR030665">
    <property type="entry name" value="KaiC"/>
</dbReference>
<accession>A0A6V8N628</accession>
<dbReference type="EC" id="2.7.11.1" evidence="1"/>
<evidence type="ECO:0000256" key="4">
    <source>
        <dbReference type="ARBA" id="ARBA00022737"/>
    </source>
</evidence>